<dbReference type="CDD" id="cd00067">
    <property type="entry name" value="GAL4"/>
    <property type="match status" value="1"/>
</dbReference>
<dbReference type="InterPro" id="IPR001138">
    <property type="entry name" value="Zn2Cys6_DnaBD"/>
</dbReference>
<dbReference type="GO" id="GO:0005634">
    <property type="term" value="C:nucleus"/>
    <property type="evidence" value="ECO:0007669"/>
    <property type="project" value="UniProtKB-SubCell"/>
</dbReference>
<evidence type="ECO:0000313" key="8">
    <source>
        <dbReference type="EMBL" id="OJJ08391.1"/>
    </source>
</evidence>
<organism evidence="8 9">
    <name type="scientific">Aspergillus versicolor CBS 583.65</name>
    <dbReference type="NCBI Taxonomy" id="1036611"/>
    <lineage>
        <taxon>Eukaryota</taxon>
        <taxon>Fungi</taxon>
        <taxon>Dikarya</taxon>
        <taxon>Ascomycota</taxon>
        <taxon>Pezizomycotina</taxon>
        <taxon>Eurotiomycetes</taxon>
        <taxon>Eurotiomycetidae</taxon>
        <taxon>Eurotiales</taxon>
        <taxon>Aspergillaceae</taxon>
        <taxon>Aspergillus</taxon>
        <taxon>Aspergillus subgen. Nidulantes</taxon>
    </lineage>
</organism>
<keyword evidence="3" id="KW-0238">DNA-binding</keyword>
<dbReference type="GO" id="GO:0045944">
    <property type="term" value="P:positive regulation of transcription by RNA polymerase II"/>
    <property type="evidence" value="ECO:0007669"/>
    <property type="project" value="TreeGrafter"/>
</dbReference>
<dbReference type="GeneID" id="63731887"/>
<evidence type="ECO:0000256" key="5">
    <source>
        <dbReference type="ARBA" id="ARBA00023242"/>
    </source>
</evidence>
<keyword evidence="9" id="KW-1185">Reference proteome</keyword>
<evidence type="ECO:0000256" key="4">
    <source>
        <dbReference type="ARBA" id="ARBA00023163"/>
    </source>
</evidence>
<dbReference type="PANTHER" id="PTHR37534">
    <property type="entry name" value="TRANSCRIPTIONAL ACTIVATOR PROTEIN UGA3"/>
    <property type="match status" value="1"/>
</dbReference>
<dbReference type="Pfam" id="PF00172">
    <property type="entry name" value="Zn_clus"/>
    <property type="match status" value="1"/>
</dbReference>
<dbReference type="GO" id="GO:0000981">
    <property type="term" value="F:DNA-binding transcription factor activity, RNA polymerase II-specific"/>
    <property type="evidence" value="ECO:0007669"/>
    <property type="project" value="InterPro"/>
</dbReference>
<keyword evidence="2" id="KW-0805">Transcription regulation</keyword>
<dbReference type="AlphaFoldDB" id="A0A1L9Q3Q9"/>
<evidence type="ECO:0000256" key="1">
    <source>
        <dbReference type="ARBA" id="ARBA00004123"/>
    </source>
</evidence>
<evidence type="ECO:0000256" key="3">
    <source>
        <dbReference type="ARBA" id="ARBA00023125"/>
    </source>
</evidence>
<reference evidence="9" key="1">
    <citation type="journal article" date="2017" name="Genome Biol.">
        <title>Comparative genomics reveals high biological diversity and specific adaptations in the industrially and medically important fungal genus Aspergillus.</title>
        <authorList>
            <person name="de Vries R.P."/>
            <person name="Riley R."/>
            <person name="Wiebenga A."/>
            <person name="Aguilar-Osorio G."/>
            <person name="Amillis S."/>
            <person name="Uchima C.A."/>
            <person name="Anderluh G."/>
            <person name="Asadollahi M."/>
            <person name="Askin M."/>
            <person name="Barry K."/>
            <person name="Battaglia E."/>
            <person name="Bayram O."/>
            <person name="Benocci T."/>
            <person name="Braus-Stromeyer S.A."/>
            <person name="Caldana C."/>
            <person name="Canovas D."/>
            <person name="Cerqueira G.C."/>
            <person name="Chen F."/>
            <person name="Chen W."/>
            <person name="Choi C."/>
            <person name="Clum A."/>
            <person name="Dos Santos R.A."/>
            <person name="Damasio A.R."/>
            <person name="Diallinas G."/>
            <person name="Emri T."/>
            <person name="Fekete E."/>
            <person name="Flipphi M."/>
            <person name="Freyberg S."/>
            <person name="Gallo A."/>
            <person name="Gournas C."/>
            <person name="Habgood R."/>
            <person name="Hainaut M."/>
            <person name="Harispe M.L."/>
            <person name="Henrissat B."/>
            <person name="Hilden K.S."/>
            <person name="Hope R."/>
            <person name="Hossain A."/>
            <person name="Karabika E."/>
            <person name="Karaffa L."/>
            <person name="Karanyi Z."/>
            <person name="Krasevec N."/>
            <person name="Kuo A."/>
            <person name="Kusch H."/>
            <person name="LaButti K."/>
            <person name="Lagendijk E.L."/>
            <person name="Lapidus A."/>
            <person name="Levasseur A."/>
            <person name="Lindquist E."/>
            <person name="Lipzen A."/>
            <person name="Logrieco A.F."/>
            <person name="MacCabe A."/>
            <person name="Maekelae M.R."/>
            <person name="Malavazi I."/>
            <person name="Melin P."/>
            <person name="Meyer V."/>
            <person name="Mielnichuk N."/>
            <person name="Miskei M."/>
            <person name="Molnar A.P."/>
            <person name="Mule G."/>
            <person name="Ngan C.Y."/>
            <person name="Orejas M."/>
            <person name="Orosz E."/>
            <person name="Ouedraogo J.P."/>
            <person name="Overkamp K.M."/>
            <person name="Park H.-S."/>
            <person name="Perrone G."/>
            <person name="Piumi F."/>
            <person name="Punt P.J."/>
            <person name="Ram A.F."/>
            <person name="Ramon A."/>
            <person name="Rauscher S."/>
            <person name="Record E."/>
            <person name="Riano-Pachon D.M."/>
            <person name="Robert V."/>
            <person name="Roehrig J."/>
            <person name="Ruller R."/>
            <person name="Salamov A."/>
            <person name="Salih N.S."/>
            <person name="Samson R.A."/>
            <person name="Sandor E."/>
            <person name="Sanguinetti M."/>
            <person name="Schuetze T."/>
            <person name="Sepcic K."/>
            <person name="Shelest E."/>
            <person name="Sherlock G."/>
            <person name="Sophianopoulou V."/>
            <person name="Squina F.M."/>
            <person name="Sun H."/>
            <person name="Susca A."/>
            <person name="Todd R.B."/>
            <person name="Tsang A."/>
            <person name="Unkles S.E."/>
            <person name="van de Wiele N."/>
            <person name="van Rossen-Uffink D."/>
            <person name="Oliveira J.V."/>
            <person name="Vesth T.C."/>
            <person name="Visser J."/>
            <person name="Yu J.-H."/>
            <person name="Zhou M."/>
            <person name="Andersen M.R."/>
            <person name="Archer D.B."/>
            <person name="Baker S.E."/>
            <person name="Benoit I."/>
            <person name="Brakhage A.A."/>
            <person name="Braus G.H."/>
            <person name="Fischer R."/>
            <person name="Frisvad J.C."/>
            <person name="Goldman G.H."/>
            <person name="Houbraken J."/>
            <person name="Oakley B."/>
            <person name="Pocsi I."/>
            <person name="Scazzocchio C."/>
            <person name="Seiboth B."/>
            <person name="vanKuyk P.A."/>
            <person name="Wortman J."/>
            <person name="Dyer P.S."/>
            <person name="Grigoriev I.V."/>
        </authorList>
    </citation>
    <scope>NUCLEOTIDE SEQUENCE [LARGE SCALE GENOMIC DNA]</scope>
    <source>
        <strain evidence="9">CBS 583.65</strain>
    </source>
</reference>
<accession>A0A1L9Q3Q9</accession>
<name>A0A1L9Q3Q9_ASPVE</name>
<feature type="transmembrane region" description="Helical" evidence="6">
    <location>
        <begin position="206"/>
        <end position="227"/>
    </location>
</feature>
<dbReference type="SUPFAM" id="SSF57701">
    <property type="entry name" value="Zn2/Cys6 DNA-binding domain"/>
    <property type="match status" value="1"/>
</dbReference>
<dbReference type="InterPro" id="IPR021858">
    <property type="entry name" value="Fun_TF"/>
</dbReference>
<proteinExistence type="predicted"/>
<keyword evidence="6" id="KW-0812">Transmembrane</keyword>
<comment type="subcellular location">
    <subcellularLocation>
        <location evidence="1">Nucleus</location>
    </subcellularLocation>
</comment>
<dbReference type="GO" id="GO:0008270">
    <property type="term" value="F:zinc ion binding"/>
    <property type="evidence" value="ECO:0007669"/>
    <property type="project" value="InterPro"/>
</dbReference>
<protein>
    <recommendedName>
        <fullName evidence="7">Zn(2)-C6 fungal-type domain-containing protein</fullName>
    </recommendedName>
</protein>
<evidence type="ECO:0000259" key="7">
    <source>
        <dbReference type="Pfam" id="PF00172"/>
    </source>
</evidence>
<dbReference type="Proteomes" id="UP000184073">
    <property type="component" value="Unassembled WGS sequence"/>
</dbReference>
<gene>
    <name evidence="8" type="ORF">ASPVEDRAFT_77059</name>
</gene>
<dbReference type="InterPro" id="IPR036864">
    <property type="entry name" value="Zn2-C6_fun-type_DNA-bd_sf"/>
</dbReference>
<dbReference type="OrthoDB" id="5386330at2759"/>
<dbReference type="Pfam" id="PF11951">
    <property type="entry name" value="Fungal_trans_2"/>
    <property type="match status" value="1"/>
</dbReference>
<dbReference type="EMBL" id="KV878139">
    <property type="protein sequence ID" value="OJJ08391.1"/>
    <property type="molecule type" value="Genomic_DNA"/>
</dbReference>
<dbReference type="VEuPathDB" id="FungiDB:ASPVEDRAFT_77059"/>
<keyword evidence="6" id="KW-1133">Transmembrane helix</keyword>
<evidence type="ECO:0000256" key="6">
    <source>
        <dbReference type="SAM" id="Phobius"/>
    </source>
</evidence>
<sequence>MTGIAMEQRKRHCWECLRRSLVCDFTEPECKRCIKSGTQCPGYGEKEPLRLNWLAPGKVKSRTRARKTKTSGHGSKEPMITINERAKNPDFLIIPRSCFKVNADAIFDAVDYYNSAMYPFLVENMVGNHPGVYKIQPAHIHAGVARPDYLRLEIVCMSLNHRIHSAKDPSYAQSLAPTYYHFRGLILHSLNATIANEKARKKNINFLMAGILCLLLADAHQGILFHWRFHLQGIQQLIALRGGLRALAGPGVEPLLLCYAYVTVLGDTSSPADDLTMSTTLLAELDTILEDYGDKPYTFYPFPIPLFTATVKINHLRARAAALRPIIPPTEDLKTEATEVLTTIQTFNPTSFAESRPPKYRPDWILLAQTIQSAVAIYCIASLQSVDILPYSAPLQAAKASHRQTLYALLSKSLPASRFGTSVLWALVVLGVDAVHDTPSMRSFVSQSLGPLSRRQGSYVPLLARDFLERFWASGRTDWDGCFDRPYALAMQWTVNRHGLR</sequence>
<dbReference type="RefSeq" id="XP_040674153.1">
    <property type="nucleotide sequence ID" value="XM_040816376.1"/>
</dbReference>
<evidence type="ECO:0000313" key="9">
    <source>
        <dbReference type="Proteomes" id="UP000184073"/>
    </source>
</evidence>
<dbReference type="GO" id="GO:0000976">
    <property type="term" value="F:transcription cis-regulatory region binding"/>
    <property type="evidence" value="ECO:0007669"/>
    <property type="project" value="TreeGrafter"/>
</dbReference>
<keyword evidence="5" id="KW-0539">Nucleus</keyword>
<feature type="domain" description="Zn(2)-C6 fungal-type" evidence="7">
    <location>
        <begin position="13"/>
        <end position="46"/>
    </location>
</feature>
<dbReference type="PANTHER" id="PTHR37534:SF48">
    <property type="entry name" value="FINGER DOMAIN PROTEIN, PUTATIVE-RELATED"/>
    <property type="match status" value="1"/>
</dbReference>
<keyword evidence="4" id="KW-0804">Transcription</keyword>
<keyword evidence="6" id="KW-0472">Membrane</keyword>
<evidence type="ECO:0000256" key="2">
    <source>
        <dbReference type="ARBA" id="ARBA00023015"/>
    </source>
</evidence>